<evidence type="ECO:0000313" key="2">
    <source>
        <dbReference type="EMBL" id="MCS0599044.1"/>
    </source>
</evidence>
<protein>
    <recommendedName>
        <fullName evidence="4">Exopolysaccharide biosynthesis protein</fullName>
    </recommendedName>
</protein>
<sequence length="190" mass="20562">MHHPARHAPLRSRLTLTFCALVAEALHLGWEYSHGGVAAHHLLNDPGLPAISNWWGLLVVPLLVWIGTKRIDRRAATLVQAGSRERFATLVRLRFMLALAWGGALALAFTYGHPAANVFFIGAFVIAPLVHGYRAEYLLGFALGMTFTFGAMLPVLAGGVIALFAWLARLLAGTVARLARRGRVRGAGLP</sequence>
<accession>A0ABT2AS45</accession>
<proteinExistence type="predicted"/>
<reference evidence="2 3" key="1">
    <citation type="submission" date="2022-08" db="EMBL/GenBank/DDBJ databases">
        <title>Reclassification of Massilia species as members of the genera Telluria, Duganella, Pseudoduganella, Mokoshia gen. nov. and Zemynaea gen. nov. using orthogonal and non-orthogonal genome-based approaches.</title>
        <authorList>
            <person name="Bowman J.P."/>
        </authorList>
    </citation>
    <scope>NUCLEOTIDE SEQUENCE [LARGE SCALE GENOMIC DNA]</scope>
    <source>
        <strain evidence="2 3">JCM 31661</strain>
    </source>
</reference>
<evidence type="ECO:0000256" key="1">
    <source>
        <dbReference type="SAM" id="Phobius"/>
    </source>
</evidence>
<evidence type="ECO:0000313" key="3">
    <source>
        <dbReference type="Proteomes" id="UP001206572"/>
    </source>
</evidence>
<gene>
    <name evidence="2" type="ORF">NX780_22105</name>
</gene>
<comment type="caution">
    <text evidence="2">The sequence shown here is derived from an EMBL/GenBank/DDBJ whole genome shotgun (WGS) entry which is preliminary data.</text>
</comment>
<evidence type="ECO:0008006" key="4">
    <source>
        <dbReference type="Google" id="ProtNLM"/>
    </source>
</evidence>
<feature type="transmembrane region" description="Helical" evidence="1">
    <location>
        <begin position="89"/>
        <end position="109"/>
    </location>
</feature>
<feature type="transmembrane region" description="Helical" evidence="1">
    <location>
        <begin position="49"/>
        <end position="68"/>
    </location>
</feature>
<dbReference type="EMBL" id="JANUHA010000022">
    <property type="protein sequence ID" value="MCS0599044.1"/>
    <property type="molecule type" value="Genomic_DNA"/>
</dbReference>
<organism evidence="2 3">
    <name type="scientific">Massilia agri</name>
    <dbReference type="NCBI Taxonomy" id="1886785"/>
    <lineage>
        <taxon>Bacteria</taxon>
        <taxon>Pseudomonadati</taxon>
        <taxon>Pseudomonadota</taxon>
        <taxon>Betaproteobacteria</taxon>
        <taxon>Burkholderiales</taxon>
        <taxon>Oxalobacteraceae</taxon>
        <taxon>Telluria group</taxon>
        <taxon>Massilia</taxon>
    </lineage>
</organism>
<keyword evidence="3" id="KW-1185">Reference proteome</keyword>
<name>A0ABT2AS45_9BURK</name>
<feature type="transmembrane region" description="Helical" evidence="1">
    <location>
        <begin position="140"/>
        <end position="168"/>
    </location>
</feature>
<dbReference type="RefSeq" id="WP_258830048.1">
    <property type="nucleotide sequence ID" value="NZ_JANUHA010000022.1"/>
</dbReference>
<dbReference type="Proteomes" id="UP001206572">
    <property type="component" value="Unassembled WGS sequence"/>
</dbReference>
<keyword evidence="1" id="KW-1133">Transmembrane helix</keyword>
<keyword evidence="1" id="KW-0472">Membrane</keyword>
<feature type="transmembrane region" description="Helical" evidence="1">
    <location>
        <begin position="115"/>
        <end position="133"/>
    </location>
</feature>
<keyword evidence="1" id="KW-0812">Transmembrane</keyword>